<keyword evidence="2" id="KW-1185">Reference proteome</keyword>
<sequence>MARHITKKERARQARMAAVETISAKAASNIEAMQQAEDRLLADRAKKLIKQLEARNPDLYAQFKPKYDAMVAEHGEARANRIILNAPLLGDSDDGVPSYSRGVQHGRPLGPQTVQLGRAIQHALAMGATFRAPR</sequence>
<dbReference type="EMBL" id="ON529861">
    <property type="protein sequence ID" value="USN16369.1"/>
    <property type="molecule type" value="Genomic_DNA"/>
</dbReference>
<evidence type="ECO:0000313" key="2">
    <source>
        <dbReference type="Proteomes" id="UP001056883"/>
    </source>
</evidence>
<name>A0A9E7MUL4_9CAUD</name>
<proteinExistence type="predicted"/>
<dbReference type="Proteomes" id="UP001056883">
    <property type="component" value="Segment"/>
</dbReference>
<gene>
    <name evidence="1" type="ORF">PLUTO_00530</name>
</gene>
<accession>A0A9E7MUL4</accession>
<reference evidence="1" key="1">
    <citation type="submission" date="2022-05" db="EMBL/GenBank/DDBJ databases">
        <authorList>
            <person name="Friedrich I."/>
            <person name="Poehlein A."/>
            <person name="Schneider D."/>
            <person name="Hertel R."/>
            <person name="Daniel R."/>
        </authorList>
    </citation>
    <scope>NUCLEOTIDE SEQUENCE</scope>
</reference>
<organism evidence="1 2">
    <name type="scientific">Luteibacter phage vB_LflM-Pluto</name>
    <dbReference type="NCBI Taxonomy" id="2948611"/>
    <lineage>
        <taxon>Viruses</taxon>
        <taxon>Duplodnaviria</taxon>
        <taxon>Heunggongvirae</taxon>
        <taxon>Uroviricota</taxon>
        <taxon>Caudoviricetes</taxon>
        <taxon>Lindbergviridae</taxon>
        <taxon>Plutovirus</taxon>
        <taxon>Plutovirus pluto</taxon>
    </lineage>
</organism>
<evidence type="ECO:0000313" key="1">
    <source>
        <dbReference type="EMBL" id="USN16369.1"/>
    </source>
</evidence>
<protein>
    <submittedName>
        <fullName evidence="1">Uncharacterized protein</fullName>
    </submittedName>
</protein>